<dbReference type="AlphaFoldDB" id="A0A6J6MP98"/>
<accession>A0A6J6MP98</accession>
<protein>
    <submittedName>
        <fullName evidence="1">Unannotated protein</fullName>
    </submittedName>
</protein>
<sequence>MKKTLIGAAALGMVAAAALVAAPAQAANTNVNVQIKLVDSSILASDGVPAAKTACATEDGPAAGATLKTPIVFKDKSGKVVGTGKVTKVSLAYAGGDFAGFFTCTVSGVVSVDTAKAATVTVGKTAPVKVTAAGITKDKNFVKIELTAAE</sequence>
<reference evidence="1" key="1">
    <citation type="submission" date="2020-05" db="EMBL/GenBank/DDBJ databases">
        <authorList>
            <person name="Chiriac C."/>
            <person name="Salcher M."/>
            <person name="Ghai R."/>
            <person name="Kavagutti S V."/>
        </authorList>
    </citation>
    <scope>NUCLEOTIDE SEQUENCE</scope>
</reference>
<evidence type="ECO:0000313" key="1">
    <source>
        <dbReference type="EMBL" id="CAB4674243.1"/>
    </source>
</evidence>
<proteinExistence type="predicted"/>
<gene>
    <name evidence="1" type="ORF">UFOPK2282_01248</name>
</gene>
<organism evidence="1">
    <name type="scientific">freshwater metagenome</name>
    <dbReference type="NCBI Taxonomy" id="449393"/>
    <lineage>
        <taxon>unclassified sequences</taxon>
        <taxon>metagenomes</taxon>
        <taxon>ecological metagenomes</taxon>
    </lineage>
</organism>
<dbReference type="EMBL" id="CAEZWR010000170">
    <property type="protein sequence ID" value="CAB4674243.1"/>
    <property type="molecule type" value="Genomic_DNA"/>
</dbReference>
<name>A0A6J6MP98_9ZZZZ</name>